<evidence type="ECO:0000313" key="4">
    <source>
        <dbReference type="EMBL" id="MES0836015.1"/>
    </source>
</evidence>
<feature type="coiled-coil region" evidence="1">
    <location>
        <begin position="221"/>
        <end position="250"/>
    </location>
</feature>
<dbReference type="PROSITE" id="PS51257">
    <property type="entry name" value="PROKAR_LIPOPROTEIN"/>
    <property type="match status" value="1"/>
</dbReference>
<sequence>MTPNRTTTAALATAALALGLTACSVSVDPDEMGLEYNAGLFSSTAFDQCVESGNREYYGPGDEVYVYPGGQRTFTFSGGDEAEMSSETVVTADNLEMTSTGVVTFQLNPDCDVFQQMHELVGTKYEAHEDEGWNEMIRDYVGQPLRRALDDASAEFEWQALYSDDDAKREWESRVGELLVEYVTEMGGGAFFISPTYTTEDGDDLGAPQLTLQRPVPPETVREAMTEAHQVAEQIQTAEAREELADAEAEAMQSLVDLLGPEGAVLYEAIKNGDVDVVALSPGAGVSVTGSGD</sequence>
<accession>A0ABV1ZY14</accession>
<evidence type="ECO:0000259" key="3">
    <source>
        <dbReference type="Pfam" id="PF01145"/>
    </source>
</evidence>
<dbReference type="EMBL" id="JBEQNB010000010">
    <property type="protein sequence ID" value="MES0836015.1"/>
    <property type="molecule type" value="Genomic_DNA"/>
</dbReference>
<dbReference type="RefSeq" id="WP_344180752.1">
    <property type="nucleotide sequence ID" value="NZ_JBEQNA010000010.1"/>
</dbReference>
<dbReference type="Proteomes" id="UP001432401">
    <property type="component" value="Unassembled WGS sequence"/>
</dbReference>
<protein>
    <submittedName>
        <fullName evidence="4">SPFH domain-containing protein</fullName>
    </submittedName>
</protein>
<comment type="caution">
    <text evidence="4">The sequence shown here is derived from an EMBL/GenBank/DDBJ whole genome shotgun (WGS) entry which is preliminary data.</text>
</comment>
<name>A0ABV1ZY14_9ACTN</name>
<evidence type="ECO:0000256" key="2">
    <source>
        <dbReference type="SAM" id="SignalP"/>
    </source>
</evidence>
<feature type="signal peptide" evidence="2">
    <location>
        <begin position="1"/>
        <end position="27"/>
    </location>
</feature>
<evidence type="ECO:0000256" key="1">
    <source>
        <dbReference type="SAM" id="Coils"/>
    </source>
</evidence>
<dbReference type="InterPro" id="IPR001107">
    <property type="entry name" value="Band_7"/>
</dbReference>
<feature type="chain" id="PRO_5046710829" evidence="2">
    <location>
        <begin position="28"/>
        <end position="293"/>
    </location>
</feature>
<keyword evidence="1" id="KW-0175">Coiled coil</keyword>
<evidence type="ECO:0000313" key="5">
    <source>
        <dbReference type="Proteomes" id="UP001432401"/>
    </source>
</evidence>
<gene>
    <name evidence="4" type="ORF">ABUK86_19720</name>
</gene>
<feature type="domain" description="Band 7" evidence="3">
    <location>
        <begin position="26"/>
        <end position="250"/>
    </location>
</feature>
<dbReference type="Pfam" id="PF01145">
    <property type="entry name" value="Band_7"/>
    <property type="match status" value="1"/>
</dbReference>
<organism evidence="4 5">
    <name type="scientific">Nocardiopsis tropica</name>
    <dbReference type="NCBI Taxonomy" id="109330"/>
    <lineage>
        <taxon>Bacteria</taxon>
        <taxon>Bacillati</taxon>
        <taxon>Actinomycetota</taxon>
        <taxon>Actinomycetes</taxon>
        <taxon>Streptosporangiales</taxon>
        <taxon>Nocardiopsidaceae</taxon>
        <taxon>Nocardiopsis</taxon>
    </lineage>
</organism>
<keyword evidence="2" id="KW-0732">Signal</keyword>
<reference evidence="4 5" key="1">
    <citation type="submission" date="2024-06" db="EMBL/GenBank/DDBJ databases">
        <authorList>
            <person name="Bataeva Y.V."/>
            <person name="Grigorian L.N."/>
            <person name="Solomentsev V.I."/>
        </authorList>
    </citation>
    <scope>NUCLEOTIDE SEQUENCE [LARGE SCALE GENOMIC DNA]</scope>
    <source>
        <strain evidence="5">SCPM-O-B-12605 (RCAM04882)</strain>
    </source>
</reference>
<keyword evidence="5" id="KW-1185">Reference proteome</keyword>
<proteinExistence type="predicted"/>